<accession>A0A8J8NRU0</accession>
<dbReference type="AlphaFoldDB" id="A0A8J8NRU0"/>
<protein>
    <submittedName>
        <fullName evidence="1">Uncharacterized protein</fullName>
    </submittedName>
</protein>
<dbReference type="Proteomes" id="UP000785679">
    <property type="component" value="Unassembled WGS sequence"/>
</dbReference>
<dbReference type="EMBL" id="RRYP01008651">
    <property type="protein sequence ID" value="TNV79634.1"/>
    <property type="molecule type" value="Genomic_DNA"/>
</dbReference>
<gene>
    <name evidence="1" type="ORF">FGO68_gene7142</name>
</gene>
<sequence length="470" mass="55012">MDVIVFPDQSFGASLSSLKESTQLLIAQANSELDELLPNLKLRCMLVDELKKAHQIVQGCERQGGNGPYQSENQEVDDWGNPIEEGQEEAIAKFITSADIQRAINVRQQMNVLKEIFHGDKQQIFEIAKLKNELFDQDQLEIILKITEPKRAPKPLLLQRLRHQPQLLAMVLAFTNRKFSVQQYLWSICRQSRKFLDRYTQQTGSPIRERWSLENKFLTHYLVEWSNSIEQLHAIYFKHHERKLEIVLSQYRDRPNYHKNYIEPVLISSQTIFGDRFIRSLCYTSLAVELLVYRCMLCKLVLDAYITTKRNGQCIVSFRNLLVKLSYITWRSKLTPNIQFSFGQQQLQEYSKTSEIAHDIQSQRKEENHEFIPLENYNGTSRERQETFSLGIMIQLKKQMISTSTRWCLIKTLQSTSNTSQFETSITKRIVSFICYSLSSDPVLWQVKRNKWLSEHLSLSKQLCKISSLV</sequence>
<keyword evidence="2" id="KW-1185">Reference proteome</keyword>
<name>A0A8J8NRU0_HALGN</name>
<evidence type="ECO:0000313" key="1">
    <source>
        <dbReference type="EMBL" id="TNV79634.1"/>
    </source>
</evidence>
<proteinExistence type="predicted"/>
<organism evidence="1 2">
    <name type="scientific">Halteria grandinella</name>
    <dbReference type="NCBI Taxonomy" id="5974"/>
    <lineage>
        <taxon>Eukaryota</taxon>
        <taxon>Sar</taxon>
        <taxon>Alveolata</taxon>
        <taxon>Ciliophora</taxon>
        <taxon>Intramacronucleata</taxon>
        <taxon>Spirotrichea</taxon>
        <taxon>Stichotrichia</taxon>
        <taxon>Sporadotrichida</taxon>
        <taxon>Halteriidae</taxon>
        <taxon>Halteria</taxon>
    </lineage>
</organism>
<evidence type="ECO:0000313" key="2">
    <source>
        <dbReference type="Proteomes" id="UP000785679"/>
    </source>
</evidence>
<reference evidence="1" key="1">
    <citation type="submission" date="2019-06" db="EMBL/GenBank/DDBJ databases">
        <authorList>
            <person name="Zheng W."/>
        </authorList>
    </citation>
    <scope>NUCLEOTIDE SEQUENCE</scope>
    <source>
        <strain evidence="1">QDHG01</strain>
    </source>
</reference>
<comment type="caution">
    <text evidence="1">The sequence shown here is derived from an EMBL/GenBank/DDBJ whole genome shotgun (WGS) entry which is preliminary data.</text>
</comment>
<dbReference type="OrthoDB" id="627262at2759"/>